<evidence type="ECO:0000313" key="2">
    <source>
        <dbReference type="EMBL" id="MFC4564219.1"/>
    </source>
</evidence>
<evidence type="ECO:0000313" key="3">
    <source>
        <dbReference type="Proteomes" id="UP001595923"/>
    </source>
</evidence>
<evidence type="ECO:0000256" key="1">
    <source>
        <dbReference type="SAM" id="SignalP"/>
    </source>
</evidence>
<comment type="caution">
    <text evidence="2">The sequence shown here is derived from an EMBL/GenBank/DDBJ whole genome shotgun (WGS) entry which is preliminary data.</text>
</comment>
<feature type="chain" id="PRO_5045456393" evidence="1">
    <location>
        <begin position="23"/>
        <end position="74"/>
    </location>
</feature>
<keyword evidence="3" id="KW-1185">Reference proteome</keyword>
<dbReference type="RefSeq" id="WP_378577127.1">
    <property type="nucleotide sequence ID" value="NZ_JBHSFQ010000022.1"/>
</dbReference>
<dbReference type="EMBL" id="JBHSFQ010000022">
    <property type="protein sequence ID" value="MFC4564219.1"/>
    <property type="molecule type" value="Genomic_DNA"/>
</dbReference>
<sequence length="74" mass="7555">MGRALSLVLLAAVAGGVPTAVAAPAAAVVRFQGTYATQEECTNAVAEAGQAGYPAFCQPANQIPGFNLFVDDWQ</sequence>
<accession>A0ABV9E0V4</accession>
<gene>
    <name evidence="2" type="ORF">ACFO4E_20350</name>
</gene>
<dbReference type="Proteomes" id="UP001595923">
    <property type="component" value="Unassembled WGS sequence"/>
</dbReference>
<organism evidence="2 3">
    <name type="scientific">Nocardiopsis mangrovi</name>
    <dbReference type="NCBI Taxonomy" id="1179818"/>
    <lineage>
        <taxon>Bacteria</taxon>
        <taxon>Bacillati</taxon>
        <taxon>Actinomycetota</taxon>
        <taxon>Actinomycetes</taxon>
        <taxon>Streptosporangiales</taxon>
        <taxon>Nocardiopsidaceae</taxon>
        <taxon>Nocardiopsis</taxon>
    </lineage>
</organism>
<name>A0ABV9E0V4_9ACTN</name>
<feature type="signal peptide" evidence="1">
    <location>
        <begin position="1"/>
        <end position="22"/>
    </location>
</feature>
<proteinExistence type="predicted"/>
<reference evidence="3" key="1">
    <citation type="journal article" date="2019" name="Int. J. Syst. Evol. Microbiol.">
        <title>The Global Catalogue of Microorganisms (GCM) 10K type strain sequencing project: providing services to taxonomists for standard genome sequencing and annotation.</title>
        <authorList>
            <consortium name="The Broad Institute Genomics Platform"/>
            <consortium name="The Broad Institute Genome Sequencing Center for Infectious Disease"/>
            <person name="Wu L."/>
            <person name="Ma J."/>
        </authorList>
    </citation>
    <scope>NUCLEOTIDE SEQUENCE [LARGE SCALE GENOMIC DNA]</scope>
    <source>
        <strain evidence="3">XZYJ18</strain>
    </source>
</reference>
<keyword evidence="1" id="KW-0732">Signal</keyword>
<protein>
    <submittedName>
        <fullName evidence="2">Uncharacterized protein</fullName>
    </submittedName>
</protein>